<comment type="subcellular location">
    <subcellularLocation>
        <location evidence="1">Membrane</location>
        <topology evidence="1">Multi-pass membrane protein</topology>
    </subcellularLocation>
</comment>
<dbReference type="GO" id="GO:0016020">
    <property type="term" value="C:membrane"/>
    <property type="evidence" value="ECO:0007669"/>
    <property type="project" value="UniProtKB-SubCell"/>
</dbReference>
<keyword evidence="6" id="KW-0653">Protein transport</keyword>
<comment type="caution">
    <text evidence="10">The sequence shown here is derived from an EMBL/GenBank/DDBJ whole genome shotgun (WGS) entry which is preliminary data.</text>
</comment>
<dbReference type="InterPro" id="IPR004813">
    <property type="entry name" value="OPT"/>
</dbReference>
<dbReference type="PANTHER" id="PTHR22601">
    <property type="entry name" value="ISP4 LIKE PROTEIN"/>
    <property type="match status" value="1"/>
</dbReference>
<keyword evidence="3" id="KW-0813">Transport</keyword>
<feature type="transmembrane region" description="Helical" evidence="9">
    <location>
        <begin position="6"/>
        <end position="27"/>
    </location>
</feature>
<evidence type="ECO:0000256" key="8">
    <source>
        <dbReference type="ARBA" id="ARBA00023136"/>
    </source>
</evidence>
<evidence type="ECO:0000256" key="1">
    <source>
        <dbReference type="ARBA" id="ARBA00004141"/>
    </source>
</evidence>
<accession>A0AAD6UU56</accession>
<dbReference type="GO" id="GO:0015031">
    <property type="term" value="P:protein transport"/>
    <property type="evidence" value="ECO:0007669"/>
    <property type="project" value="UniProtKB-KW"/>
</dbReference>
<reference evidence="10" key="1">
    <citation type="submission" date="2023-03" db="EMBL/GenBank/DDBJ databases">
        <title>Massive genome expansion in bonnet fungi (Mycena s.s.) driven by repeated elements and novel gene families across ecological guilds.</title>
        <authorList>
            <consortium name="Lawrence Berkeley National Laboratory"/>
            <person name="Harder C.B."/>
            <person name="Miyauchi S."/>
            <person name="Viragh M."/>
            <person name="Kuo A."/>
            <person name="Thoen E."/>
            <person name="Andreopoulos B."/>
            <person name="Lu D."/>
            <person name="Skrede I."/>
            <person name="Drula E."/>
            <person name="Henrissat B."/>
            <person name="Morin E."/>
            <person name="Kohler A."/>
            <person name="Barry K."/>
            <person name="LaButti K."/>
            <person name="Morin E."/>
            <person name="Salamov A."/>
            <person name="Lipzen A."/>
            <person name="Mereny Z."/>
            <person name="Hegedus B."/>
            <person name="Baldrian P."/>
            <person name="Stursova M."/>
            <person name="Weitz H."/>
            <person name="Taylor A."/>
            <person name="Grigoriev I.V."/>
            <person name="Nagy L.G."/>
            <person name="Martin F."/>
            <person name="Kauserud H."/>
        </authorList>
    </citation>
    <scope>NUCLEOTIDE SEQUENCE</scope>
    <source>
        <strain evidence="10">9144</strain>
    </source>
</reference>
<comment type="similarity">
    <text evidence="2">Belongs to the oligopeptide OPT transporter family.</text>
</comment>
<evidence type="ECO:0000313" key="10">
    <source>
        <dbReference type="EMBL" id="KAJ7194423.1"/>
    </source>
</evidence>
<evidence type="ECO:0000313" key="11">
    <source>
        <dbReference type="Proteomes" id="UP001219525"/>
    </source>
</evidence>
<feature type="transmembrane region" description="Helical" evidence="9">
    <location>
        <begin position="85"/>
        <end position="106"/>
    </location>
</feature>
<dbReference type="InterPro" id="IPR004648">
    <property type="entry name" value="Oligpept_transpt"/>
</dbReference>
<keyword evidence="4 9" id="KW-0812">Transmembrane</keyword>
<organism evidence="10 11">
    <name type="scientific">Mycena pura</name>
    <dbReference type="NCBI Taxonomy" id="153505"/>
    <lineage>
        <taxon>Eukaryota</taxon>
        <taxon>Fungi</taxon>
        <taxon>Dikarya</taxon>
        <taxon>Basidiomycota</taxon>
        <taxon>Agaricomycotina</taxon>
        <taxon>Agaricomycetes</taxon>
        <taxon>Agaricomycetidae</taxon>
        <taxon>Agaricales</taxon>
        <taxon>Marasmiineae</taxon>
        <taxon>Mycenaceae</taxon>
        <taxon>Mycena</taxon>
    </lineage>
</organism>
<dbReference type="Pfam" id="PF03169">
    <property type="entry name" value="OPT"/>
    <property type="match status" value="1"/>
</dbReference>
<keyword evidence="11" id="KW-1185">Reference proteome</keyword>
<dbReference type="AlphaFoldDB" id="A0AAD6UU56"/>
<dbReference type="GO" id="GO:0035673">
    <property type="term" value="F:oligopeptide transmembrane transporter activity"/>
    <property type="evidence" value="ECO:0007669"/>
    <property type="project" value="InterPro"/>
</dbReference>
<evidence type="ECO:0000256" key="9">
    <source>
        <dbReference type="SAM" id="Phobius"/>
    </source>
</evidence>
<dbReference type="Proteomes" id="UP001219525">
    <property type="component" value="Unassembled WGS sequence"/>
</dbReference>
<evidence type="ECO:0000256" key="7">
    <source>
        <dbReference type="ARBA" id="ARBA00022989"/>
    </source>
</evidence>
<keyword evidence="8 9" id="KW-0472">Membrane</keyword>
<evidence type="ECO:0000256" key="5">
    <source>
        <dbReference type="ARBA" id="ARBA00022856"/>
    </source>
</evidence>
<name>A0AAD6UU56_9AGAR</name>
<sequence length="140" mass="15846">MFGAGGIYNAPLYCFPIGAVLPIPFIFLRKRFKVFEYIHLPVILTGGLIWAPGSMTNIWPAVPVAYIFNVFIRKRYLAWWSKYNYITTTAFSAAIAISGVVIFFAVQWNNINVDWIGNDPFLGCDGDSEGCPLFSRLWHV</sequence>
<proteinExistence type="inferred from homology"/>
<evidence type="ECO:0000256" key="4">
    <source>
        <dbReference type="ARBA" id="ARBA00022692"/>
    </source>
</evidence>
<dbReference type="EMBL" id="JARJCW010000098">
    <property type="protein sequence ID" value="KAJ7194423.1"/>
    <property type="molecule type" value="Genomic_DNA"/>
</dbReference>
<evidence type="ECO:0000256" key="3">
    <source>
        <dbReference type="ARBA" id="ARBA00022448"/>
    </source>
</evidence>
<evidence type="ECO:0000256" key="2">
    <source>
        <dbReference type="ARBA" id="ARBA00008807"/>
    </source>
</evidence>
<keyword evidence="7 9" id="KW-1133">Transmembrane helix</keyword>
<feature type="transmembrane region" description="Helical" evidence="9">
    <location>
        <begin position="57"/>
        <end position="73"/>
    </location>
</feature>
<evidence type="ECO:0000256" key="6">
    <source>
        <dbReference type="ARBA" id="ARBA00022927"/>
    </source>
</evidence>
<gene>
    <name evidence="10" type="ORF">GGX14DRAFT_678978</name>
</gene>
<keyword evidence="5" id="KW-0571">Peptide transport</keyword>
<protein>
    <submittedName>
        <fullName evidence="10">OPT oligopeptide transporter protein-domain-containing protein</fullName>
    </submittedName>
</protein>